<evidence type="ECO:0000313" key="2">
    <source>
        <dbReference type="EMBL" id="RMM11655.1"/>
    </source>
</evidence>
<proteinExistence type="predicted"/>
<evidence type="ECO:0000313" key="3">
    <source>
        <dbReference type="Proteomes" id="UP000282378"/>
    </source>
</evidence>
<dbReference type="AlphaFoldDB" id="A0A3M3BG82"/>
<comment type="caution">
    <text evidence="2">The sequence shown here is derived from an EMBL/GenBank/DDBJ whole genome shotgun (WGS) entry which is preliminary data.</text>
</comment>
<dbReference type="EMBL" id="RBNL01000025">
    <property type="protein sequence ID" value="RMM11655.1"/>
    <property type="molecule type" value="Genomic_DNA"/>
</dbReference>
<reference evidence="2 3" key="1">
    <citation type="submission" date="2018-08" db="EMBL/GenBank/DDBJ databases">
        <title>Recombination of ecologically and evolutionarily significant loci maintains genetic cohesion in the Pseudomonas syringae species complex.</title>
        <authorList>
            <person name="Dillon M."/>
            <person name="Thakur S."/>
            <person name="Almeida R.N.D."/>
            <person name="Weir B.S."/>
            <person name="Guttman D.S."/>
        </authorList>
    </citation>
    <scope>NUCLEOTIDE SEQUENCE [LARGE SCALE GENOMIC DNA]</scope>
    <source>
        <strain evidence="2 3">88_10</strain>
    </source>
</reference>
<accession>A0A3M3BG82</accession>
<evidence type="ECO:0000256" key="1">
    <source>
        <dbReference type="SAM" id="MobiDB-lite"/>
    </source>
</evidence>
<organism evidence="2 3">
    <name type="scientific">Pseudomonas syringae pv. maculicola</name>
    <dbReference type="NCBI Taxonomy" id="59511"/>
    <lineage>
        <taxon>Bacteria</taxon>
        <taxon>Pseudomonadati</taxon>
        <taxon>Pseudomonadota</taxon>
        <taxon>Gammaproteobacteria</taxon>
        <taxon>Pseudomonadales</taxon>
        <taxon>Pseudomonadaceae</taxon>
        <taxon>Pseudomonas</taxon>
    </lineage>
</organism>
<dbReference type="Proteomes" id="UP000282378">
    <property type="component" value="Unassembled WGS sequence"/>
</dbReference>
<sequence>MSQVGAQTELLLAAEPAADVGGNVALTVLVAGHRDRPDVLRAFGLIVDDATRLGNAALQARQAFKQLDLLLVFQRHVLLAGDAAAIDAIAVGRVQREAAHHKVFVIAHRRIALAHRGIVAQHVTQQLCLTVLDQRFAEHRHRSGRVEQQSLIEPINRCTASSIVAGAFLLAEPGYVDRIQIERLCGQQRRGDRHPQGQQSPSVMHGRSVWRTHRSDSAGTGAWTDAMHLPAGGNLVRSLPVFFNLYVTLRYKRRVLENFTYEADGRQRSKTVAGWNN</sequence>
<protein>
    <submittedName>
        <fullName evidence="2">Uncharacterized protein</fullName>
    </submittedName>
</protein>
<name>A0A3M3BG82_PSEYM</name>
<gene>
    <name evidence="2" type="ORF">APX70_04795</name>
</gene>
<feature type="region of interest" description="Disordered" evidence="1">
    <location>
        <begin position="187"/>
        <end position="207"/>
    </location>
</feature>